<evidence type="ECO:0000313" key="9">
    <source>
        <dbReference type="Proteomes" id="UP001291930"/>
    </source>
</evidence>
<keyword evidence="3 7" id="KW-0732">Signal</keyword>
<keyword evidence="4" id="KW-0472">Membrane</keyword>
<proteinExistence type="inferred from homology"/>
<keyword evidence="6" id="KW-0449">Lipoprotein</keyword>
<feature type="signal peptide" evidence="7">
    <location>
        <begin position="1"/>
        <end position="21"/>
    </location>
</feature>
<evidence type="ECO:0000256" key="2">
    <source>
        <dbReference type="ARBA" id="ARBA00008973"/>
    </source>
</evidence>
<keyword evidence="9" id="KW-1185">Reference proteome</keyword>
<dbReference type="Proteomes" id="UP001291930">
    <property type="component" value="Unassembled WGS sequence"/>
</dbReference>
<feature type="chain" id="PRO_5045372466" evidence="7">
    <location>
        <begin position="22"/>
        <end position="277"/>
    </location>
</feature>
<comment type="similarity">
    <text evidence="2">Belongs to the NlpA lipoprotein family.</text>
</comment>
<organism evidence="8 9">
    <name type="scientific">Bacillus bingmayongensis</name>
    <dbReference type="NCBI Taxonomy" id="1150157"/>
    <lineage>
        <taxon>Bacteria</taxon>
        <taxon>Bacillati</taxon>
        <taxon>Bacillota</taxon>
        <taxon>Bacilli</taxon>
        <taxon>Bacillales</taxon>
        <taxon>Bacillaceae</taxon>
        <taxon>Bacillus</taxon>
    </lineage>
</organism>
<evidence type="ECO:0000256" key="6">
    <source>
        <dbReference type="ARBA" id="ARBA00023288"/>
    </source>
</evidence>
<dbReference type="PANTHER" id="PTHR30429">
    <property type="entry name" value="D-METHIONINE-BINDING LIPOPROTEIN METQ"/>
    <property type="match status" value="1"/>
</dbReference>
<comment type="caution">
    <text evidence="8">The sequence shown here is derived from an EMBL/GenBank/DDBJ whole genome shotgun (WGS) entry which is preliminary data.</text>
</comment>
<evidence type="ECO:0000256" key="3">
    <source>
        <dbReference type="ARBA" id="ARBA00022729"/>
    </source>
</evidence>
<protein>
    <submittedName>
        <fullName evidence="8">MetQ/NlpA family ABC transporter substrate-binding protein</fullName>
    </submittedName>
</protein>
<dbReference type="InterPro" id="IPR004872">
    <property type="entry name" value="Lipoprotein_NlpA"/>
</dbReference>
<comment type="subcellular location">
    <subcellularLocation>
        <location evidence="1">Membrane</location>
        <topology evidence="1">Lipid-anchor</topology>
    </subcellularLocation>
</comment>
<dbReference type="EMBL" id="JAXOVW010000032">
    <property type="protein sequence ID" value="MDZ5608387.1"/>
    <property type="molecule type" value="Genomic_DNA"/>
</dbReference>
<evidence type="ECO:0000256" key="4">
    <source>
        <dbReference type="ARBA" id="ARBA00023136"/>
    </source>
</evidence>
<evidence type="ECO:0000313" key="8">
    <source>
        <dbReference type="EMBL" id="MDZ5608387.1"/>
    </source>
</evidence>
<evidence type="ECO:0000256" key="1">
    <source>
        <dbReference type="ARBA" id="ARBA00004635"/>
    </source>
</evidence>
<accession>A0ABU5JY52</accession>
<dbReference type="PROSITE" id="PS51257">
    <property type="entry name" value="PROKAR_LIPOPROTEIN"/>
    <property type="match status" value="1"/>
</dbReference>
<dbReference type="SUPFAM" id="SSF53850">
    <property type="entry name" value="Periplasmic binding protein-like II"/>
    <property type="match status" value="1"/>
</dbReference>
<sequence length="277" mass="31527">MKRLLISIVMLLLLIGCTSNLETSKTASTNVATKKELVFGFTPGPYSDQVRKVIKPYLEKKGYKISIVEFNDIVQPNFALSKGELDVNIFQRTAYFKAFTKENKLNLSEVLKVPTAPMGLYSKKHKSLDEVNSKIKITAPNDPVNFARGLRILEEVNWLTLKQNINPLTVSEQNISKRNKDFSFTTLEQPQLPRSLDDADYALINGNFAIASCIKISEALAIEDPPFEYQNLVAVRQEDKNKQFVKDIIEAYHSPELKKLIETDPSFKGFWKPDYMK</sequence>
<gene>
    <name evidence="8" type="ORF">U2I54_15115</name>
</gene>
<dbReference type="Pfam" id="PF03180">
    <property type="entry name" value="Lipoprotein_9"/>
    <property type="match status" value="1"/>
</dbReference>
<evidence type="ECO:0000256" key="7">
    <source>
        <dbReference type="SAM" id="SignalP"/>
    </source>
</evidence>
<evidence type="ECO:0000256" key="5">
    <source>
        <dbReference type="ARBA" id="ARBA00023139"/>
    </source>
</evidence>
<reference evidence="9" key="1">
    <citation type="submission" date="2023-11" db="EMBL/GenBank/DDBJ databases">
        <title>Genome Sequence of Bacillus pseudomycoides stain BUPM19.</title>
        <authorList>
            <person name="Farhat A."/>
        </authorList>
    </citation>
    <scope>NUCLEOTIDE SEQUENCE [LARGE SCALE GENOMIC DNA]</scope>
    <source>
        <strain evidence="9">BUPM19</strain>
    </source>
</reference>
<dbReference type="Gene3D" id="3.40.190.10">
    <property type="entry name" value="Periplasmic binding protein-like II"/>
    <property type="match status" value="2"/>
</dbReference>
<keyword evidence="5" id="KW-0564">Palmitate</keyword>
<dbReference type="RefSeq" id="WP_374218160.1">
    <property type="nucleotide sequence ID" value="NZ_JAXOVW010000032.1"/>
</dbReference>
<name>A0ABU5JY52_9BACI</name>
<dbReference type="PANTHER" id="PTHR30429:SF0">
    <property type="entry name" value="METHIONINE-BINDING LIPOPROTEIN METQ"/>
    <property type="match status" value="1"/>
</dbReference>